<organism evidence="2 3">
    <name type="scientific">Gymnopus androsaceus JB14</name>
    <dbReference type="NCBI Taxonomy" id="1447944"/>
    <lineage>
        <taxon>Eukaryota</taxon>
        <taxon>Fungi</taxon>
        <taxon>Dikarya</taxon>
        <taxon>Basidiomycota</taxon>
        <taxon>Agaricomycotina</taxon>
        <taxon>Agaricomycetes</taxon>
        <taxon>Agaricomycetidae</taxon>
        <taxon>Agaricales</taxon>
        <taxon>Marasmiineae</taxon>
        <taxon>Omphalotaceae</taxon>
        <taxon>Gymnopus</taxon>
    </lineage>
</organism>
<proteinExistence type="predicted"/>
<accession>A0A6A4HZ88</accession>
<name>A0A6A4HZ88_9AGAR</name>
<evidence type="ECO:0000313" key="2">
    <source>
        <dbReference type="EMBL" id="KAE9402064.1"/>
    </source>
</evidence>
<evidence type="ECO:0000313" key="3">
    <source>
        <dbReference type="Proteomes" id="UP000799118"/>
    </source>
</evidence>
<reference evidence="2" key="1">
    <citation type="journal article" date="2019" name="Environ. Microbiol.">
        <title>Fungal ecological strategies reflected in gene transcription - a case study of two litter decomposers.</title>
        <authorList>
            <person name="Barbi F."/>
            <person name="Kohler A."/>
            <person name="Barry K."/>
            <person name="Baskaran P."/>
            <person name="Daum C."/>
            <person name="Fauchery L."/>
            <person name="Ihrmark K."/>
            <person name="Kuo A."/>
            <person name="LaButti K."/>
            <person name="Lipzen A."/>
            <person name="Morin E."/>
            <person name="Grigoriev I.V."/>
            <person name="Henrissat B."/>
            <person name="Lindahl B."/>
            <person name="Martin F."/>
        </authorList>
    </citation>
    <scope>NUCLEOTIDE SEQUENCE</scope>
    <source>
        <strain evidence="2">JB14</strain>
    </source>
</reference>
<keyword evidence="3" id="KW-1185">Reference proteome</keyword>
<feature type="region of interest" description="Disordered" evidence="1">
    <location>
        <begin position="1"/>
        <end position="25"/>
    </location>
</feature>
<sequence>MKSHKSSRAARLPRPKNADESLPSGTLERLSGWYRNPGYEEFEFCLYLPGSEELQNDTSSETCKALIDSLPTFLPGVLESSASASNSDVGEGGPAPALIAKWDRAWSTHLVLRHWNESMFNLTMYESREIIPITDSPGQNQSKFWAAAVHEANIITAQFGFRVSTDAMGLEEVASGLRNTYSHDRFPVGFGIRGGFWGAGEGVSDPNHGDGDEDEWETIRDRAEVWFEKVV</sequence>
<gene>
    <name evidence="2" type="ORF">BT96DRAFT_571222</name>
</gene>
<evidence type="ECO:0000256" key="1">
    <source>
        <dbReference type="SAM" id="MobiDB-lite"/>
    </source>
</evidence>
<dbReference type="EMBL" id="ML769439">
    <property type="protein sequence ID" value="KAE9402064.1"/>
    <property type="molecule type" value="Genomic_DNA"/>
</dbReference>
<dbReference type="OrthoDB" id="3031868at2759"/>
<dbReference type="Proteomes" id="UP000799118">
    <property type="component" value="Unassembled WGS sequence"/>
</dbReference>
<feature type="compositionally biased region" description="Basic residues" evidence="1">
    <location>
        <begin position="1"/>
        <end position="14"/>
    </location>
</feature>
<protein>
    <submittedName>
        <fullName evidence="2">Uncharacterized protein</fullName>
    </submittedName>
</protein>
<dbReference type="AlphaFoldDB" id="A0A6A4HZ88"/>